<evidence type="ECO:0008006" key="5">
    <source>
        <dbReference type="Google" id="ProtNLM"/>
    </source>
</evidence>
<evidence type="ECO:0000313" key="4">
    <source>
        <dbReference type="Proteomes" id="UP000256645"/>
    </source>
</evidence>
<name>A0A3D8SG02_9HELO</name>
<keyword evidence="2" id="KW-0456">Lyase</keyword>
<dbReference type="Proteomes" id="UP000256645">
    <property type="component" value="Unassembled WGS sequence"/>
</dbReference>
<dbReference type="NCBIfam" id="NF003969">
    <property type="entry name" value="PRK05463.1"/>
    <property type="match status" value="1"/>
</dbReference>
<comment type="caution">
    <text evidence="3">The sequence shown here is derived from an EMBL/GenBank/DDBJ whole genome shotgun (WGS) entry which is preliminary data.</text>
</comment>
<keyword evidence="4" id="KW-1185">Reference proteome</keyword>
<dbReference type="Gene3D" id="3.30.2040.10">
    <property type="entry name" value="PSTPO5379-like domain"/>
    <property type="match status" value="1"/>
</dbReference>
<evidence type="ECO:0000256" key="2">
    <source>
        <dbReference type="ARBA" id="ARBA00023239"/>
    </source>
</evidence>
<evidence type="ECO:0000313" key="3">
    <source>
        <dbReference type="EMBL" id="RDW85269.1"/>
    </source>
</evidence>
<dbReference type="PANTHER" id="PTHR32022:SF10">
    <property type="entry name" value="D-GLUTAMATE CYCLASE, MITOCHONDRIAL"/>
    <property type="match status" value="1"/>
</dbReference>
<sequence length="266" mass="29208">MDDDQKYRSASGAEVRALCRTGEWDKPTSRMAMDYYQANLVIVPAEYAFEFMLFCHRNPKPCPLIDVTDVGDPEFKVAAPGSDVRTDVPRYLVFRDGKQVDEVTDIRALWRPDHVAFLLGCSFSADAALEKGGVEFAKINSKSGRFGAWTSSIECMPAGRIKCNMVVNGRPVASRSVAKAVAITSRYPLAHGAPVHIGDPSAIGIDLSRPEWGTSCTVEGDYVPVFWPCGVTPQVAAIESKIPEMITHKVSHMFVTDIATSDPIHW</sequence>
<dbReference type="EMBL" id="PDLM01000002">
    <property type="protein sequence ID" value="RDW85269.1"/>
    <property type="molecule type" value="Genomic_DNA"/>
</dbReference>
<dbReference type="InterPro" id="IPR038021">
    <property type="entry name" value="Putative_hydro-lyase"/>
</dbReference>
<gene>
    <name evidence="3" type="ORF">BP6252_02859</name>
</gene>
<organism evidence="3 4">
    <name type="scientific">Coleophoma cylindrospora</name>
    <dbReference type="NCBI Taxonomy" id="1849047"/>
    <lineage>
        <taxon>Eukaryota</taxon>
        <taxon>Fungi</taxon>
        <taxon>Dikarya</taxon>
        <taxon>Ascomycota</taxon>
        <taxon>Pezizomycotina</taxon>
        <taxon>Leotiomycetes</taxon>
        <taxon>Helotiales</taxon>
        <taxon>Dermateaceae</taxon>
        <taxon>Coleophoma</taxon>
    </lineage>
</organism>
<protein>
    <recommendedName>
        <fullName evidence="5">Hydro-lyase</fullName>
    </recommendedName>
</protein>
<dbReference type="Pfam" id="PF07286">
    <property type="entry name" value="D-Glu_cyclase"/>
    <property type="match status" value="1"/>
</dbReference>
<comment type="similarity">
    <text evidence="1">Belongs to the D-glutamate cyclase family.</text>
</comment>
<dbReference type="OrthoDB" id="10262538at2759"/>
<proteinExistence type="inferred from homology"/>
<dbReference type="AlphaFoldDB" id="A0A3D8SG02"/>
<dbReference type="Gene3D" id="3.40.1640.10">
    <property type="entry name" value="PSTPO5379-like"/>
    <property type="match status" value="1"/>
</dbReference>
<dbReference type="PANTHER" id="PTHR32022">
    <property type="entry name" value="D-GLUTAMATE CYCLASE, MITOCHONDRIAL"/>
    <property type="match status" value="1"/>
</dbReference>
<dbReference type="InterPro" id="IPR009906">
    <property type="entry name" value="D-Glu_cyclase"/>
</dbReference>
<dbReference type="SUPFAM" id="SSF160920">
    <property type="entry name" value="PSTPO5379-like"/>
    <property type="match status" value="1"/>
</dbReference>
<evidence type="ECO:0000256" key="1">
    <source>
        <dbReference type="ARBA" id="ARBA00007896"/>
    </source>
</evidence>
<dbReference type="GO" id="GO:0016829">
    <property type="term" value="F:lyase activity"/>
    <property type="evidence" value="ECO:0007669"/>
    <property type="project" value="UniProtKB-KW"/>
</dbReference>
<reference evidence="3 4" key="1">
    <citation type="journal article" date="2018" name="IMA Fungus">
        <title>IMA Genome-F 9: Draft genome sequence of Annulohypoxylon stygium, Aspergillus mulundensis, Berkeleyomyces basicola (syn. Thielaviopsis basicola), Ceratocystis smalleyi, two Cercospora beticola strains, Coleophoma cylindrospora, Fusarium fracticaudum, Phialophora cf. hyalina, and Morchella septimelata.</title>
        <authorList>
            <person name="Wingfield B.D."/>
            <person name="Bills G.F."/>
            <person name="Dong Y."/>
            <person name="Huang W."/>
            <person name="Nel W.J."/>
            <person name="Swalarsk-Parry B.S."/>
            <person name="Vaghefi N."/>
            <person name="Wilken P.M."/>
            <person name="An Z."/>
            <person name="de Beer Z.W."/>
            <person name="De Vos L."/>
            <person name="Chen L."/>
            <person name="Duong T.A."/>
            <person name="Gao Y."/>
            <person name="Hammerbacher A."/>
            <person name="Kikkert J.R."/>
            <person name="Li Y."/>
            <person name="Li H."/>
            <person name="Li K."/>
            <person name="Li Q."/>
            <person name="Liu X."/>
            <person name="Ma X."/>
            <person name="Naidoo K."/>
            <person name="Pethybridge S.J."/>
            <person name="Sun J."/>
            <person name="Steenkamp E.T."/>
            <person name="van der Nest M.A."/>
            <person name="van Wyk S."/>
            <person name="Wingfield M.J."/>
            <person name="Xiong C."/>
            <person name="Yue Q."/>
            <person name="Zhang X."/>
        </authorList>
    </citation>
    <scope>NUCLEOTIDE SEQUENCE [LARGE SCALE GENOMIC DNA]</scope>
    <source>
        <strain evidence="3 4">BP6252</strain>
    </source>
</reference>
<accession>A0A3D8SG02</accession>
<dbReference type="STRING" id="1849047.A0A3D8SG02"/>